<feature type="region of interest" description="Disordered" evidence="1">
    <location>
        <begin position="55"/>
        <end position="158"/>
    </location>
</feature>
<feature type="compositionally biased region" description="Polar residues" evidence="1">
    <location>
        <begin position="272"/>
        <end position="285"/>
    </location>
</feature>
<feature type="compositionally biased region" description="Acidic residues" evidence="1">
    <location>
        <begin position="413"/>
        <end position="423"/>
    </location>
</feature>
<feature type="compositionally biased region" description="Basic and acidic residues" evidence="1">
    <location>
        <begin position="1"/>
        <end position="26"/>
    </location>
</feature>
<proteinExistence type="predicted"/>
<organism evidence="2 3">
    <name type="scientific">Tilletia indica</name>
    <dbReference type="NCBI Taxonomy" id="43049"/>
    <lineage>
        <taxon>Eukaryota</taxon>
        <taxon>Fungi</taxon>
        <taxon>Dikarya</taxon>
        <taxon>Basidiomycota</taxon>
        <taxon>Ustilaginomycotina</taxon>
        <taxon>Exobasidiomycetes</taxon>
        <taxon>Tilletiales</taxon>
        <taxon>Tilletiaceae</taxon>
        <taxon>Tilletia</taxon>
    </lineage>
</organism>
<dbReference type="Proteomes" id="UP000077521">
    <property type="component" value="Unassembled WGS sequence"/>
</dbReference>
<evidence type="ECO:0000313" key="3">
    <source>
        <dbReference type="Proteomes" id="UP000077521"/>
    </source>
</evidence>
<accession>A0A177TG31</accession>
<comment type="caution">
    <text evidence="2">The sequence shown here is derived from an EMBL/GenBank/DDBJ whole genome shotgun (WGS) entry which is preliminary data.</text>
</comment>
<feature type="region of interest" description="Disordered" evidence="1">
    <location>
        <begin position="1"/>
        <end position="32"/>
    </location>
</feature>
<feature type="region of interest" description="Disordered" evidence="1">
    <location>
        <begin position="400"/>
        <end position="427"/>
    </location>
</feature>
<name>A0A177TG31_9BASI</name>
<feature type="compositionally biased region" description="Basic and acidic residues" evidence="1">
    <location>
        <begin position="126"/>
        <end position="152"/>
    </location>
</feature>
<keyword evidence="3" id="KW-1185">Reference proteome</keyword>
<evidence type="ECO:0000313" key="2">
    <source>
        <dbReference type="EMBL" id="KAE8246389.1"/>
    </source>
</evidence>
<feature type="region of interest" description="Disordered" evidence="1">
    <location>
        <begin position="264"/>
        <end position="307"/>
    </location>
</feature>
<dbReference type="AlphaFoldDB" id="A0A177TG31"/>
<reference evidence="2" key="1">
    <citation type="submission" date="2016-04" db="EMBL/GenBank/DDBJ databases">
        <authorList>
            <person name="Nguyen H.D."/>
            <person name="Samba Siva P."/>
            <person name="Cullis J."/>
            <person name="Levesque C.A."/>
            <person name="Hambleton S."/>
        </authorList>
    </citation>
    <scope>NUCLEOTIDE SEQUENCE</scope>
    <source>
        <strain evidence="2">DAOMC 236416</strain>
    </source>
</reference>
<feature type="compositionally biased region" description="Polar residues" evidence="1">
    <location>
        <begin position="63"/>
        <end position="74"/>
    </location>
</feature>
<gene>
    <name evidence="2" type="ORF">A4X13_0g5815</name>
</gene>
<protein>
    <submittedName>
        <fullName evidence="2">Uncharacterized protein</fullName>
    </submittedName>
</protein>
<evidence type="ECO:0000256" key="1">
    <source>
        <dbReference type="SAM" id="MobiDB-lite"/>
    </source>
</evidence>
<dbReference type="EMBL" id="LWDF02000487">
    <property type="protein sequence ID" value="KAE8246389.1"/>
    <property type="molecule type" value="Genomic_DNA"/>
</dbReference>
<sequence length="449" mass="49006">MSHSDPLADRYGSHDNKCGPRARERVVPPNSSQAIAIGVPSILVKPFRTPLLPKRRMWDTVEDQQQGPNGSRSSKIPRRLGTTPARATMPKKSVGIYIPKRPLQSPSPGVDENASEDRIYAGGSSYRRDSGAGERPQGEGREVHIMRQRRPDSGLGLLTDTDLNVEEQPGSMYAPVRPHFGSSSLNEDMMPEAEDTMPKPSAGGGRGHFEFGQEFVLSPRLRHVRPIDHSIHAEVGESMLYDRLPGQLSDLPAEDRWSIADGSYEARREPQPYSSPQVKPRSSSPCERLAPSSLSDQDQDVHQHVAPSQWGQLDSAYDVDNNGPRHNLMDELESYEARARAPTHAVNELCHALGGHDGAADDYGLGDTLSMARPDGDEGHHDLDPSGKGYAIDGTEDVRGGWESSHTAAEADCGLEDVSDINGDDLPSLRELQSSMQIRIVTSSHTQAG</sequence>
<reference evidence="2" key="2">
    <citation type="journal article" date="2019" name="IMA Fungus">
        <title>Genome sequencing and comparison of five Tilletia species to identify candidate genes for the detection of regulated species infecting wheat.</title>
        <authorList>
            <person name="Nguyen H.D.T."/>
            <person name="Sultana T."/>
            <person name="Kesanakurti P."/>
            <person name="Hambleton S."/>
        </authorList>
    </citation>
    <scope>NUCLEOTIDE SEQUENCE</scope>
    <source>
        <strain evidence="2">DAOMC 236416</strain>
    </source>
</reference>